<dbReference type="Proteomes" id="UP000244173">
    <property type="component" value="Chromosome"/>
</dbReference>
<dbReference type="InterPro" id="IPR011726">
    <property type="entry name" value="KdpF"/>
</dbReference>
<feature type="transmembrane region" description="Helical" evidence="1">
    <location>
        <begin position="6"/>
        <end position="26"/>
    </location>
</feature>
<organism evidence="2 3">
    <name type="scientific">Microvirgula aerodenitrificans</name>
    <dbReference type="NCBI Taxonomy" id="57480"/>
    <lineage>
        <taxon>Bacteria</taxon>
        <taxon>Pseudomonadati</taxon>
        <taxon>Pseudomonadota</taxon>
        <taxon>Betaproteobacteria</taxon>
        <taxon>Neisseriales</taxon>
        <taxon>Aquaspirillaceae</taxon>
        <taxon>Microvirgula</taxon>
    </lineage>
</organism>
<evidence type="ECO:0000256" key="1">
    <source>
        <dbReference type="SAM" id="Phobius"/>
    </source>
</evidence>
<reference evidence="2 3" key="1">
    <citation type="submission" date="2018-04" db="EMBL/GenBank/DDBJ databases">
        <title>Denitrifier Microvirgula.</title>
        <authorList>
            <person name="Anderson E."/>
            <person name="Jang J."/>
            <person name="Ishii S."/>
        </authorList>
    </citation>
    <scope>NUCLEOTIDE SEQUENCE [LARGE SCALE GENOMIC DNA]</scope>
    <source>
        <strain evidence="2 3">BE2.4</strain>
    </source>
</reference>
<dbReference type="GO" id="GO:0008556">
    <property type="term" value="F:P-type potassium transmembrane transporter activity"/>
    <property type="evidence" value="ECO:0007669"/>
    <property type="project" value="InterPro"/>
</dbReference>
<keyword evidence="1" id="KW-0812">Transmembrane</keyword>
<keyword evidence="1" id="KW-0472">Membrane</keyword>
<name>A0A2S0P8H3_9NEIS</name>
<dbReference type="NCBIfam" id="TIGR02115">
    <property type="entry name" value="potass_kdpF"/>
    <property type="match status" value="1"/>
</dbReference>
<dbReference type="KEGG" id="maer:DAI18_06060"/>
<dbReference type="AlphaFoldDB" id="A0A2S0P8H3"/>
<dbReference type="Pfam" id="PF09604">
    <property type="entry name" value="Potass_KdpF"/>
    <property type="match status" value="1"/>
</dbReference>
<proteinExistence type="predicted"/>
<accession>A0A2S0P8H3</accession>
<keyword evidence="1" id="KW-1133">Transmembrane helix</keyword>
<dbReference type="EMBL" id="CP028519">
    <property type="protein sequence ID" value="AVY93656.1"/>
    <property type="molecule type" value="Genomic_DNA"/>
</dbReference>
<protein>
    <submittedName>
        <fullName evidence="2">K(+)-transporting ATPase subunit F</fullName>
    </submittedName>
</protein>
<sequence length="31" mass="3379">MGANFINILAGVISIGLFAYLFFALVKAEKF</sequence>
<dbReference type="GO" id="GO:0005886">
    <property type="term" value="C:plasma membrane"/>
    <property type="evidence" value="ECO:0007669"/>
    <property type="project" value="InterPro"/>
</dbReference>
<evidence type="ECO:0000313" key="3">
    <source>
        <dbReference type="Proteomes" id="UP000244173"/>
    </source>
</evidence>
<gene>
    <name evidence="2" type="primary">kdpF</name>
    <name evidence="2" type="ORF">DAI18_06060</name>
</gene>
<dbReference type="RefSeq" id="WP_084299915.1">
    <property type="nucleotide sequence ID" value="NZ_CALFSO010000095.1"/>
</dbReference>
<evidence type="ECO:0000313" key="2">
    <source>
        <dbReference type="EMBL" id="AVY93656.1"/>
    </source>
</evidence>
<keyword evidence="3" id="KW-1185">Reference proteome</keyword>
<dbReference type="OrthoDB" id="8688942at2"/>
<dbReference type="STRING" id="1122240.GCA_000620105_01266"/>